<keyword evidence="3" id="KW-0677">Repeat</keyword>
<dbReference type="AlphaFoldDB" id="A0A443SGW6"/>
<evidence type="ECO:0000256" key="7">
    <source>
        <dbReference type="ARBA" id="ARBA00023163"/>
    </source>
</evidence>
<keyword evidence="6" id="KW-0805">Transcription regulation</keyword>
<comment type="subcellular location">
    <subcellularLocation>
        <location evidence="1">Nucleus</location>
    </subcellularLocation>
</comment>
<evidence type="ECO:0000256" key="1">
    <source>
        <dbReference type="ARBA" id="ARBA00004123"/>
    </source>
</evidence>
<gene>
    <name evidence="12" type="ORF">B4U80_01580</name>
</gene>
<dbReference type="GO" id="GO:0000977">
    <property type="term" value="F:RNA polymerase II transcription regulatory region sequence-specific DNA binding"/>
    <property type="evidence" value="ECO:0007669"/>
    <property type="project" value="TreeGrafter"/>
</dbReference>
<dbReference type="InterPro" id="IPR050717">
    <property type="entry name" value="C2H2-ZF_Transcription_Reg"/>
</dbReference>
<evidence type="ECO:0000256" key="8">
    <source>
        <dbReference type="ARBA" id="ARBA00023242"/>
    </source>
</evidence>
<evidence type="ECO:0000313" key="12">
    <source>
        <dbReference type="EMBL" id="RWS26771.1"/>
    </source>
</evidence>
<dbReference type="FunFam" id="3.30.160.60:FF:000671">
    <property type="entry name" value="Zinc finger protein 26"/>
    <property type="match status" value="1"/>
</dbReference>
<keyword evidence="13" id="KW-1185">Reference proteome</keyword>
<evidence type="ECO:0000313" key="13">
    <source>
        <dbReference type="Proteomes" id="UP000288716"/>
    </source>
</evidence>
<dbReference type="Gene3D" id="3.30.160.60">
    <property type="entry name" value="Classic Zinc Finger"/>
    <property type="match status" value="3"/>
</dbReference>
<evidence type="ECO:0000256" key="4">
    <source>
        <dbReference type="ARBA" id="ARBA00022771"/>
    </source>
</evidence>
<dbReference type="Proteomes" id="UP000288716">
    <property type="component" value="Unassembled WGS sequence"/>
</dbReference>
<keyword evidence="2" id="KW-0479">Metal-binding</keyword>
<dbReference type="PROSITE" id="PS50157">
    <property type="entry name" value="ZINC_FINGER_C2H2_2"/>
    <property type="match status" value="3"/>
</dbReference>
<dbReference type="PANTHER" id="PTHR14196:SF0">
    <property type="entry name" value="PROTEIN BOWEL"/>
    <property type="match status" value="1"/>
</dbReference>
<dbReference type="FunFam" id="3.30.160.60:FF:000311">
    <property type="entry name" value="protein odd-skipped-related 2 isoform X1"/>
    <property type="match status" value="1"/>
</dbReference>
<proteinExistence type="inferred from homology"/>
<dbReference type="OrthoDB" id="6512111at2759"/>
<evidence type="ECO:0000259" key="11">
    <source>
        <dbReference type="PROSITE" id="PS50157"/>
    </source>
</evidence>
<evidence type="ECO:0000256" key="10">
    <source>
        <dbReference type="PROSITE-ProRule" id="PRU00042"/>
    </source>
</evidence>
<comment type="caution">
    <text evidence="12">The sequence shown here is derived from an EMBL/GenBank/DDBJ whole genome shotgun (WGS) entry which is preliminary data.</text>
</comment>
<evidence type="ECO:0000256" key="2">
    <source>
        <dbReference type="ARBA" id="ARBA00022723"/>
    </source>
</evidence>
<dbReference type="GO" id="GO:0000981">
    <property type="term" value="F:DNA-binding transcription factor activity, RNA polymerase II-specific"/>
    <property type="evidence" value="ECO:0007669"/>
    <property type="project" value="TreeGrafter"/>
</dbReference>
<dbReference type="Pfam" id="PF13912">
    <property type="entry name" value="zf-C2H2_6"/>
    <property type="match status" value="1"/>
</dbReference>
<dbReference type="FunFam" id="3.30.160.60:FF:000090">
    <property type="entry name" value="Odd-skipped-related transciption factor 2"/>
    <property type="match status" value="1"/>
</dbReference>
<keyword evidence="4 10" id="KW-0863">Zinc-finger</keyword>
<comment type="similarity">
    <text evidence="9">Belongs to the Odd C2H2-type zinc-finger protein family.</text>
</comment>
<dbReference type="InterPro" id="IPR036236">
    <property type="entry name" value="Znf_C2H2_sf"/>
</dbReference>
<sequence length="142" mass="16931">MCSLCPTADRQHNSNFKFNSFAVDPLLNFRSISNQWQSAFSSRPKKQYICKFCGRVFTKSYNLLIHERTHTDERPFACDICHKAFRRQDHLRDHKYIHLKEKPFRCDICGKGFCQNRTLSVHRVTHLENKLKEKNMKTTIKH</sequence>
<feature type="domain" description="C2H2-type" evidence="11">
    <location>
        <begin position="48"/>
        <end position="75"/>
    </location>
</feature>
<dbReference type="EMBL" id="NCKV01002484">
    <property type="protein sequence ID" value="RWS26771.1"/>
    <property type="molecule type" value="Genomic_DNA"/>
</dbReference>
<keyword evidence="8" id="KW-0539">Nucleus</keyword>
<dbReference type="PROSITE" id="PS00028">
    <property type="entry name" value="ZINC_FINGER_C2H2_1"/>
    <property type="match status" value="3"/>
</dbReference>
<reference evidence="12 13" key="1">
    <citation type="journal article" date="2018" name="Gigascience">
        <title>Genomes of trombidid mites reveal novel predicted allergens and laterally-transferred genes associated with secondary metabolism.</title>
        <authorList>
            <person name="Dong X."/>
            <person name="Chaisiri K."/>
            <person name="Xia D."/>
            <person name="Armstrong S.D."/>
            <person name="Fang Y."/>
            <person name="Donnelly M.J."/>
            <person name="Kadowaki T."/>
            <person name="McGarry J.W."/>
            <person name="Darby A.C."/>
            <person name="Makepeace B.L."/>
        </authorList>
    </citation>
    <scope>NUCLEOTIDE SEQUENCE [LARGE SCALE GENOMIC DNA]</scope>
    <source>
        <strain evidence="12">UoL-UT</strain>
    </source>
</reference>
<dbReference type="GO" id="GO:0005634">
    <property type="term" value="C:nucleus"/>
    <property type="evidence" value="ECO:0007669"/>
    <property type="project" value="UniProtKB-SubCell"/>
</dbReference>
<dbReference type="InterPro" id="IPR013087">
    <property type="entry name" value="Znf_C2H2_type"/>
</dbReference>
<feature type="domain" description="C2H2-type" evidence="11">
    <location>
        <begin position="76"/>
        <end position="103"/>
    </location>
</feature>
<accession>A0A443SGW6</accession>
<evidence type="ECO:0000256" key="6">
    <source>
        <dbReference type="ARBA" id="ARBA00023015"/>
    </source>
</evidence>
<dbReference type="STRING" id="299467.A0A443SGW6"/>
<evidence type="ECO:0000256" key="3">
    <source>
        <dbReference type="ARBA" id="ARBA00022737"/>
    </source>
</evidence>
<dbReference type="SMART" id="SM00355">
    <property type="entry name" value="ZnF_C2H2"/>
    <property type="match status" value="3"/>
</dbReference>
<protein>
    <recommendedName>
        <fullName evidence="11">C2H2-type domain-containing protein</fullName>
    </recommendedName>
</protein>
<feature type="domain" description="C2H2-type" evidence="11">
    <location>
        <begin position="104"/>
        <end position="131"/>
    </location>
</feature>
<keyword evidence="5" id="KW-0862">Zinc</keyword>
<dbReference type="GO" id="GO:0008270">
    <property type="term" value="F:zinc ion binding"/>
    <property type="evidence" value="ECO:0007669"/>
    <property type="project" value="UniProtKB-KW"/>
</dbReference>
<evidence type="ECO:0000256" key="9">
    <source>
        <dbReference type="ARBA" id="ARBA00038339"/>
    </source>
</evidence>
<dbReference type="VEuPathDB" id="VectorBase:LDEU005269"/>
<keyword evidence="7" id="KW-0804">Transcription</keyword>
<dbReference type="SUPFAM" id="SSF57667">
    <property type="entry name" value="beta-beta-alpha zinc fingers"/>
    <property type="match status" value="2"/>
</dbReference>
<evidence type="ECO:0000256" key="5">
    <source>
        <dbReference type="ARBA" id="ARBA00022833"/>
    </source>
</evidence>
<dbReference type="PANTHER" id="PTHR14196">
    <property type="entry name" value="ODD-SKIPPED - RELATED"/>
    <property type="match status" value="1"/>
</dbReference>
<dbReference type="Pfam" id="PF00096">
    <property type="entry name" value="zf-C2H2"/>
    <property type="match status" value="2"/>
</dbReference>
<organism evidence="12 13">
    <name type="scientific">Leptotrombidium deliense</name>
    <dbReference type="NCBI Taxonomy" id="299467"/>
    <lineage>
        <taxon>Eukaryota</taxon>
        <taxon>Metazoa</taxon>
        <taxon>Ecdysozoa</taxon>
        <taxon>Arthropoda</taxon>
        <taxon>Chelicerata</taxon>
        <taxon>Arachnida</taxon>
        <taxon>Acari</taxon>
        <taxon>Acariformes</taxon>
        <taxon>Trombidiformes</taxon>
        <taxon>Prostigmata</taxon>
        <taxon>Anystina</taxon>
        <taxon>Parasitengona</taxon>
        <taxon>Trombiculoidea</taxon>
        <taxon>Trombiculidae</taxon>
        <taxon>Leptotrombidium</taxon>
    </lineage>
</organism>
<name>A0A443SGW6_9ACAR</name>